<keyword evidence="3 5" id="KW-1133">Transmembrane helix</keyword>
<dbReference type="InterPro" id="IPR051533">
    <property type="entry name" value="WaaL-like"/>
</dbReference>
<feature type="transmembrane region" description="Helical" evidence="5">
    <location>
        <begin position="232"/>
        <end position="249"/>
    </location>
</feature>
<feature type="transmembrane region" description="Helical" evidence="5">
    <location>
        <begin position="56"/>
        <end position="75"/>
    </location>
</feature>
<evidence type="ECO:0000259" key="6">
    <source>
        <dbReference type="Pfam" id="PF04932"/>
    </source>
</evidence>
<feature type="transmembrane region" description="Helical" evidence="5">
    <location>
        <begin position="203"/>
        <end position="225"/>
    </location>
</feature>
<dbReference type="AlphaFoldDB" id="A0A495M9G9"/>
<comment type="caution">
    <text evidence="7">The sequence shown here is derived from an EMBL/GenBank/DDBJ whole genome shotgun (WGS) entry which is preliminary data.</text>
</comment>
<dbReference type="PANTHER" id="PTHR37422">
    <property type="entry name" value="TEICHURONIC ACID BIOSYNTHESIS PROTEIN TUAE"/>
    <property type="match status" value="1"/>
</dbReference>
<feature type="transmembrane region" description="Helical" evidence="5">
    <location>
        <begin position="7"/>
        <end position="27"/>
    </location>
</feature>
<feature type="transmembrane region" description="Helical" evidence="5">
    <location>
        <begin position="164"/>
        <end position="183"/>
    </location>
</feature>
<reference evidence="7 8" key="1">
    <citation type="submission" date="2018-10" db="EMBL/GenBank/DDBJ databases">
        <title>Genomic Encyclopedia of Archaeal and Bacterial Type Strains, Phase II (KMG-II): from individual species to whole genera.</title>
        <authorList>
            <person name="Goeker M."/>
        </authorList>
    </citation>
    <scope>NUCLEOTIDE SEQUENCE [LARGE SCALE GENOMIC DNA]</scope>
    <source>
        <strain evidence="7 8">DSM 29537</strain>
    </source>
</reference>
<dbReference type="GO" id="GO:0016020">
    <property type="term" value="C:membrane"/>
    <property type="evidence" value="ECO:0007669"/>
    <property type="project" value="UniProtKB-SubCell"/>
</dbReference>
<evidence type="ECO:0000256" key="1">
    <source>
        <dbReference type="ARBA" id="ARBA00004141"/>
    </source>
</evidence>
<feature type="transmembrane region" description="Helical" evidence="5">
    <location>
        <begin position="33"/>
        <end position="49"/>
    </location>
</feature>
<proteinExistence type="predicted"/>
<keyword evidence="2 5" id="KW-0812">Transmembrane</keyword>
<evidence type="ECO:0000256" key="5">
    <source>
        <dbReference type="SAM" id="Phobius"/>
    </source>
</evidence>
<feature type="transmembrane region" description="Helical" evidence="5">
    <location>
        <begin position="405"/>
        <end position="430"/>
    </location>
</feature>
<keyword evidence="8" id="KW-1185">Reference proteome</keyword>
<feature type="transmembrane region" description="Helical" evidence="5">
    <location>
        <begin position="133"/>
        <end position="152"/>
    </location>
</feature>
<feature type="transmembrane region" description="Helical" evidence="5">
    <location>
        <begin position="81"/>
        <end position="99"/>
    </location>
</feature>
<feature type="transmembrane region" description="Helical" evidence="5">
    <location>
        <begin position="255"/>
        <end position="273"/>
    </location>
</feature>
<evidence type="ECO:0000313" key="8">
    <source>
        <dbReference type="Proteomes" id="UP000277579"/>
    </source>
</evidence>
<feature type="transmembrane region" description="Helical" evidence="5">
    <location>
        <begin position="379"/>
        <end position="398"/>
    </location>
</feature>
<dbReference type="Proteomes" id="UP000277579">
    <property type="component" value="Unassembled WGS sequence"/>
</dbReference>
<organism evidence="7 8">
    <name type="scientific">Flavobacterium endophyticum</name>
    <dbReference type="NCBI Taxonomy" id="1540163"/>
    <lineage>
        <taxon>Bacteria</taxon>
        <taxon>Pseudomonadati</taxon>
        <taxon>Bacteroidota</taxon>
        <taxon>Flavobacteriia</taxon>
        <taxon>Flavobacteriales</taxon>
        <taxon>Flavobacteriaceae</taxon>
        <taxon>Flavobacterium</taxon>
    </lineage>
</organism>
<feature type="domain" description="O-antigen ligase-related" evidence="6">
    <location>
        <begin position="239"/>
        <end position="386"/>
    </location>
</feature>
<dbReference type="InterPro" id="IPR007016">
    <property type="entry name" value="O-antigen_ligase-rel_domated"/>
</dbReference>
<feature type="transmembrane region" description="Helical" evidence="5">
    <location>
        <begin position="106"/>
        <end position="127"/>
    </location>
</feature>
<gene>
    <name evidence="7" type="ORF">CLV94_2427</name>
</gene>
<name>A0A495M9G9_9FLAO</name>
<dbReference type="Pfam" id="PF04932">
    <property type="entry name" value="Wzy_C"/>
    <property type="match status" value="1"/>
</dbReference>
<dbReference type="GO" id="GO:0016874">
    <property type="term" value="F:ligase activity"/>
    <property type="evidence" value="ECO:0007669"/>
    <property type="project" value="UniProtKB-KW"/>
</dbReference>
<dbReference type="PANTHER" id="PTHR37422:SF13">
    <property type="entry name" value="LIPOPOLYSACCHARIDE BIOSYNTHESIS PROTEIN PA4999-RELATED"/>
    <property type="match status" value="1"/>
</dbReference>
<dbReference type="OrthoDB" id="1118890at2"/>
<evidence type="ECO:0000256" key="3">
    <source>
        <dbReference type="ARBA" id="ARBA00022989"/>
    </source>
</evidence>
<evidence type="ECO:0000256" key="4">
    <source>
        <dbReference type="ARBA" id="ARBA00023136"/>
    </source>
</evidence>
<protein>
    <submittedName>
        <fullName evidence="7">O-antigen ligase-like membrane protein</fullName>
    </submittedName>
</protein>
<keyword evidence="7" id="KW-0436">Ligase</keyword>
<dbReference type="RefSeq" id="WP_121376735.1">
    <property type="nucleotide sequence ID" value="NZ_RBLC01000003.1"/>
</dbReference>
<evidence type="ECO:0000256" key="2">
    <source>
        <dbReference type="ARBA" id="ARBA00022692"/>
    </source>
</evidence>
<dbReference type="EMBL" id="RBLC01000003">
    <property type="protein sequence ID" value="RKS21792.1"/>
    <property type="molecule type" value="Genomic_DNA"/>
</dbReference>
<comment type="subcellular location">
    <subcellularLocation>
        <location evidence="1">Membrane</location>
        <topology evidence="1">Multi-pass membrane protein</topology>
    </subcellularLocation>
</comment>
<accession>A0A495M9G9</accession>
<feature type="transmembrane region" description="Helical" evidence="5">
    <location>
        <begin position="280"/>
        <end position="299"/>
    </location>
</feature>
<sequence length="449" mass="49804">MQSSGKQITYIGLIGLHIAIGFAIYLFPFLSKVYGLLAVLTGFLIVLKTSNKHNEVLYISGYLVGIEVLLRMTGGNFLSEFSKYSITFFMTLGILYSSFSRSSIPYWIYLLILIPGVVVSTTTLDIGTDVRKAIAFNITGPVCLGVSAIYAYRRRISLEELSNVLLAVVLPILSTVCYLFFYTPDVKDVVTGTSSNFETSGGFGPNQVSTILGLGFFIFFARMLLNSSNKRYLFINLFFALVITFRAIVTFSRGGVITGIAMIVMLLGTLYLLANVQTKLKLNIVIILTVLAGMGVWAYSSLQTSGLIDKRYANQDAAGREKTDRLGGREQIASTELQMFLDNPILGIGVGKNKEYREETTGIKAASHNELTRMLAEHGSLGIFAILILFFTPLVLYVDNRQHFYLLSLFIFWLLTINHAAMRLAAPAFIYSLTLLKVYSVEKPAVHRE</sequence>
<evidence type="ECO:0000313" key="7">
    <source>
        <dbReference type="EMBL" id="RKS21792.1"/>
    </source>
</evidence>
<keyword evidence="4 5" id="KW-0472">Membrane</keyword>